<dbReference type="GO" id="GO:0008939">
    <property type="term" value="F:nicotinate-nucleotide-dimethylbenzimidazole phosphoribosyltransferase activity"/>
    <property type="evidence" value="ECO:0007669"/>
    <property type="project" value="UniProtKB-EC"/>
</dbReference>
<dbReference type="InterPro" id="IPR036087">
    <property type="entry name" value="Nict_dMeBzImd_PRibTrfase_sf"/>
</dbReference>
<gene>
    <name evidence="1" type="ORF">DIU77_013355</name>
</gene>
<evidence type="ECO:0000313" key="1">
    <source>
        <dbReference type="EMBL" id="MFO7193223.1"/>
    </source>
</evidence>
<dbReference type="EC" id="2.4.2.21" evidence="1"/>
<evidence type="ECO:0000313" key="2">
    <source>
        <dbReference type="Proteomes" id="UP000249324"/>
    </source>
</evidence>
<accession>A0ABD6FH79</accession>
<dbReference type="PANTHER" id="PTHR43463:SF1">
    <property type="entry name" value="NICOTINATE-NUCLEOTIDE--DIMETHYLBENZIMIDAZOLE PHOSPHORIBOSYLTRANSFERASE"/>
    <property type="match status" value="1"/>
</dbReference>
<reference evidence="1 2" key="1">
    <citation type="journal article" date="2021" name="BMC Genomics">
        <title>Genome-resolved metagenome and metatranscriptome analyses of thermophilic composting reveal key bacterial players and their metabolic interactions.</title>
        <authorList>
            <person name="Braga L.P.P."/>
            <person name="Pereira R.V."/>
            <person name="Martins L.F."/>
            <person name="Moura L.M.S."/>
            <person name="Sanchez F.B."/>
            <person name="Patane J.S.L."/>
            <person name="da Silva A.M."/>
            <person name="Setubal J.C."/>
        </authorList>
    </citation>
    <scope>NUCLEOTIDE SEQUENCE [LARGE SCALE GENOMIC DNA]</scope>
    <source>
        <strain evidence="1">ZC4RG45</strain>
    </source>
</reference>
<dbReference type="PANTHER" id="PTHR43463">
    <property type="entry name" value="NICOTINATE-NUCLEOTIDE--DIMETHYLBENZIMIDAZOLE PHOSPHORIBOSYLTRANSFERASE"/>
    <property type="match status" value="1"/>
</dbReference>
<comment type="caution">
    <text evidence="1">The sequence shown here is derived from an EMBL/GenBank/DDBJ whole genome shotgun (WGS) entry which is preliminary data.</text>
</comment>
<dbReference type="AlphaFoldDB" id="A0ABD6FH79"/>
<name>A0ABD6FH79_9PSEU</name>
<sequence>MTSATVLELPRIEPPDGSARTAALSLAGADDTVATPAGPLGLGKLATVASWLAGCQGTCPPRRLRTPRVVVFAAEHGITERGVSSHGADAAGKLVAEINVGGGAVGALAQAANAGTRVVEMEPAARPIDTADAMTAEEAESAVRKGMEMADAEVDGGADLLVASSVGAGATTPAAVLIGTLTDTEPVAVVGRGSGIDDTAWMRKTSAIRDAMRRAKPRLSQPMELLAAAGGADLAGLTGFLIQAAVRRTPVLLGGVTVLAAAVVAEELAPGARDWWLAASSTTEPAHAVALQHLDLEPLLDLRLGGDAPTAGLLALPLVTAAAWLLADA</sequence>
<protein>
    <submittedName>
        <fullName evidence="1">Nicotinate-nucleotide--dimethylbenzimidazole phosphoribosyltransferase</fullName>
        <ecNumber evidence="1">2.4.2.21</ecNumber>
    </submittedName>
</protein>
<dbReference type="SUPFAM" id="SSF52733">
    <property type="entry name" value="Nicotinate mononucleotide:5,6-dimethylbenzimidazole phosphoribosyltransferase (CobT)"/>
    <property type="match status" value="1"/>
</dbReference>
<dbReference type="CDD" id="cd02439">
    <property type="entry name" value="DMB-PRT_CobT"/>
    <property type="match status" value="1"/>
</dbReference>
<organism evidence="1 2">
    <name type="scientific">Thermocrispum agreste</name>
    <dbReference type="NCBI Taxonomy" id="37925"/>
    <lineage>
        <taxon>Bacteria</taxon>
        <taxon>Bacillati</taxon>
        <taxon>Actinomycetota</taxon>
        <taxon>Actinomycetes</taxon>
        <taxon>Pseudonocardiales</taxon>
        <taxon>Pseudonocardiaceae</taxon>
        <taxon>Thermocrispum</taxon>
    </lineage>
</organism>
<keyword evidence="1" id="KW-0808">Transferase</keyword>
<dbReference type="Pfam" id="PF02277">
    <property type="entry name" value="DBI_PRT"/>
    <property type="match status" value="1"/>
</dbReference>
<proteinExistence type="predicted"/>
<dbReference type="Gene3D" id="3.40.50.10210">
    <property type="match status" value="1"/>
</dbReference>
<dbReference type="InterPro" id="IPR003200">
    <property type="entry name" value="Nict_dMeBzImd_PRibTrfase"/>
</dbReference>
<dbReference type="Proteomes" id="UP000249324">
    <property type="component" value="Unassembled WGS sequence"/>
</dbReference>
<dbReference type="EMBL" id="QGUI02000181">
    <property type="protein sequence ID" value="MFO7193223.1"/>
    <property type="molecule type" value="Genomic_DNA"/>
</dbReference>
<keyword evidence="1" id="KW-0328">Glycosyltransferase</keyword>